<dbReference type="EMBL" id="BT064719">
    <property type="protein sequence ID" value="ACN30595.1"/>
    <property type="molecule type" value="mRNA"/>
</dbReference>
<protein>
    <submittedName>
        <fullName evidence="1">Uncharacterized protein</fullName>
    </submittedName>
</protein>
<reference evidence="1" key="1">
    <citation type="journal article" date="2009" name="PLoS Genet.">
        <title>Sequencing, mapping, and analysis of 27,455 maize full-length cDNAs.</title>
        <authorList>
            <person name="Soderlund C."/>
            <person name="Descour A."/>
            <person name="Kudrna D."/>
            <person name="Bomhoff M."/>
            <person name="Boyd L."/>
            <person name="Currie J."/>
            <person name="Angelova A."/>
            <person name="Collura K."/>
            <person name="Wissotski M."/>
            <person name="Ashley E."/>
            <person name="Morrow D."/>
            <person name="Fernandes J."/>
            <person name="Walbot V."/>
            <person name="Yu Y."/>
        </authorList>
    </citation>
    <scope>NUCLEOTIDE SEQUENCE</scope>
    <source>
        <strain evidence="1">B73</strain>
    </source>
</reference>
<name>C0P8V0_MAIZE</name>
<dbReference type="AlphaFoldDB" id="C0P8V0"/>
<sequence length="79" mass="8331">MISSTSLGVMISGGDSMMLSPATLMSIPRFSHSVPNIEPTPGVTSRNKINILSPLINSARFLLTLGIVTNFASTCYANS</sequence>
<organism evidence="1">
    <name type="scientific">Zea mays</name>
    <name type="common">Maize</name>
    <dbReference type="NCBI Taxonomy" id="4577"/>
    <lineage>
        <taxon>Eukaryota</taxon>
        <taxon>Viridiplantae</taxon>
        <taxon>Streptophyta</taxon>
        <taxon>Embryophyta</taxon>
        <taxon>Tracheophyta</taxon>
        <taxon>Spermatophyta</taxon>
        <taxon>Magnoliopsida</taxon>
        <taxon>Liliopsida</taxon>
        <taxon>Poales</taxon>
        <taxon>Poaceae</taxon>
        <taxon>PACMAD clade</taxon>
        <taxon>Panicoideae</taxon>
        <taxon>Andropogonodae</taxon>
        <taxon>Andropogoneae</taxon>
        <taxon>Tripsacinae</taxon>
        <taxon>Zea</taxon>
    </lineage>
</organism>
<evidence type="ECO:0000313" key="1">
    <source>
        <dbReference type="EMBL" id="ACN30595.1"/>
    </source>
</evidence>
<accession>C0P8V0</accession>
<proteinExistence type="evidence at transcript level"/>
<reference evidence="1" key="2">
    <citation type="submission" date="2012-06" db="EMBL/GenBank/DDBJ databases">
        <authorList>
            <person name="Yu Y."/>
            <person name="Currie J."/>
            <person name="Lomeli R."/>
            <person name="Angelova A."/>
            <person name="Collura K."/>
            <person name="Wissotski M."/>
            <person name="Campos D."/>
            <person name="Kudrna D."/>
            <person name="Golser W."/>
            <person name="Ashely E."/>
            <person name="Descour A."/>
            <person name="Fernandes J."/>
            <person name="Soderlund C."/>
            <person name="Walbot V."/>
        </authorList>
    </citation>
    <scope>NUCLEOTIDE SEQUENCE</scope>
    <source>
        <strain evidence="1">B73</strain>
    </source>
</reference>